<dbReference type="KEGG" id="cpeg:CPELA_10125"/>
<dbReference type="EMBL" id="CP035299">
    <property type="protein sequence ID" value="QAU53276.1"/>
    <property type="molecule type" value="Genomic_DNA"/>
</dbReference>
<sequence length="79" mass="8566">MVPLEPISSSKSLTAFSRGAVSLSDFLGNVSGIISRVAEGFENPIIILLLALKISQRPLHIIYLATNSPTQRYCEFGCL</sequence>
<organism evidence="1 2">
    <name type="scientific">Corynebacterium pelargi</name>
    <dbReference type="NCBI Taxonomy" id="1471400"/>
    <lineage>
        <taxon>Bacteria</taxon>
        <taxon>Bacillati</taxon>
        <taxon>Actinomycetota</taxon>
        <taxon>Actinomycetes</taxon>
        <taxon>Mycobacteriales</taxon>
        <taxon>Corynebacteriaceae</taxon>
        <taxon>Corynebacterium</taxon>
    </lineage>
</organism>
<gene>
    <name evidence="1" type="ORF">CPELA_10125</name>
</gene>
<dbReference type="AlphaFoldDB" id="A0A410WBG0"/>
<dbReference type="Proteomes" id="UP000288929">
    <property type="component" value="Chromosome"/>
</dbReference>
<accession>A0A410WBG0</accession>
<evidence type="ECO:0000313" key="1">
    <source>
        <dbReference type="EMBL" id="QAU53276.1"/>
    </source>
</evidence>
<name>A0A410WBG0_9CORY</name>
<keyword evidence="2" id="KW-1185">Reference proteome</keyword>
<reference evidence="1 2" key="1">
    <citation type="submission" date="2019-01" db="EMBL/GenBank/DDBJ databases">
        <authorList>
            <person name="Ruckert C."/>
            <person name="Busche T."/>
            <person name="Kalinowski J."/>
        </authorList>
    </citation>
    <scope>NUCLEOTIDE SEQUENCE [LARGE SCALE GENOMIC DNA]</scope>
    <source>
        <strain evidence="1 2">136/3</strain>
    </source>
</reference>
<protein>
    <submittedName>
        <fullName evidence="1">Uncharacterized protein</fullName>
    </submittedName>
</protein>
<proteinExistence type="predicted"/>
<evidence type="ECO:0000313" key="2">
    <source>
        <dbReference type="Proteomes" id="UP000288929"/>
    </source>
</evidence>